<sequence length="315" mass="34203">MRPTLIGEVTVAEAGWITFHDGIGWLVHHRTERAVTVLGPDLRSAVRIDVPVALPLRASVSTRHLAAVTLDELVVCDRQGTPLWRRELVIRRGGLPCEPNCHLDSHGVLWVYLPDGDELVAYDAGSGEEIARVGLDSSVGAAQFWPHPDGRRLGFHVAMGQDTPLSHLARLADGRITGRNLPGGFLTGFDSTGDRYLAMPHAGGELSIRDLTTGDPVVSGQTDDRPLMEAAAFVSDGYVLVALDTDDGYEDHVLLSAATLSPCAEFHYGLPMQTNSIAATDGRGRWITHGHREDAIRLWQLPDPVDAVPGQQQLW</sequence>
<comment type="caution">
    <text evidence="1">The sequence shown here is derived from an EMBL/GenBank/DDBJ whole genome shotgun (WGS) entry which is preliminary data.</text>
</comment>
<dbReference type="RefSeq" id="WP_204014629.1">
    <property type="nucleotide sequence ID" value="NZ_BOPG01000135.1"/>
</dbReference>
<dbReference type="AlphaFoldDB" id="A0A8J3ZNP0"/>
<dbReference type="SUPFAM" id="SSF50998">
    <property type="entry name" value="Quinoprotein alcohol dehydrogenase-like"/>
    <property type="match status" value="1"/>
</dbReference>
<accession>A0A8J3ZNP0</accession>
<protein>
    <submittedName>
        <fullName evidence="1">Uncharacterized protein</fullName>
    </submittedName>
</protein>
<dbReference type="Gene3D" id="2.130.10.10">
    <property type="entry name" value="YVTN repeat-like/Quinoprotein amine dehydrogenase"/>
    <property type="match status" value="1"/>
</dbReference>
<evidence type="ECO:0000313" key="1">
    <source>
        <dbReference type="EMBL" id="GIJ64881.1"/>
    </source>
</evidence>
<dbReference type="InterPro" id="IPR015943">
    <property type="entry name" value="WD40/YVTN_repeat-like_dom_sf"/>
</dbReference>
<gene>
    <name evidence="1" type="ORF">Vau01_123970</name>
</gene>
<dbReference type="EMBL" id="BOPG01000135">
    <property type="protein sequence ID" value="GIJ64881.1"/>
    <property type="molecule type" value="Genomic_DNA"/>
</dbReference>
<dbReference type="Proteomes" id="UP000612585">
    <property type="component" value="Unassembled WGS sequence"/>
</dbReference>
<proteinExistence type="predicted"/>
<name>A0A8J3ZNP0_9ACTN</name>
<evidence type="ECO:0000313" key="2">
    <source>
        <dbReference type="Proteomes" id="UP000612585"/>
    </source>
</evidence>
<keyword evidence="2" id="KW-1185">Reference proteome</keyword>
<organism evidence="1 2">
    <name type="scientific">Virgisporangium aurantiacum</name>
    <dbReference type="NCBI Taxonomy" id="175570"/>
    <lineage>
        <taxon>Bacteria</taxon>
        <taxon>Bacillati</taxon>
        <taxon>Actinomycetota</taxon>
        <taxon>Actinomycetes</taxon>
        <taxon>Micromonosporales</taxon>
        <taxon>Micromonosporaceae</taxon>
        <taxon>Virgisporangium</taxon>
    </lineage>
</organism>
<reference evidence="1" key="1">
    <citation type="submission" date="2021-01" db="EMBL/GenBank/DDBJ databases">
        <title>Whole genome shotgun sequence of Virgisporangium aurantiacum NBRC 16421.</title>
        <authorList>
            <person name="Komaki H."/>
            <person name="Tamura T."/>
        </authorList>
    </citation>
    <scope>NUCLEOTIDE SEQUENCE</scope>
    <source>
        <strain evidence="1">NBRC 16421</strain>
    </source>
</reference>
<dbReference type="InterPro" id="IPR011047">
    <property type="entry name" value="Quinoprotein_ADH-like_sf"/>
</dbReference>